<gene>
    <name evidence="2" type="ORF">SODALDRAFT_356290</name>
</gene>
<feature type="region of interest" description="Disordered" evidence="1">
    <location>
        <begin position="1"/>
        <end position="70"/>
    </location>
</feature>
<feature type="compositionally biased region" description="Polar residues" evidence="1">
    <location>
        <begin position="1"/>
        <end position="12"/>
    </location>
</feature>
<dbReference type="Proteomes" id="UP000272025">
    <property type="component" value="Unassembled WGS sequence"/>
</dbReference>
<dbReference type="RefSeq" id="XP_028468127.1">
    <property type="nucleotide sequence ID" value="XM_028613895.1"/>
</dbReference>
<keyword evidence="3" id="KW-1185">Reference proteome</keyword>
<dbReference type="EMBL" id="ML119052">
    <property type="protein sequence ID" value="ROT40321.1"/>
    <property type="molecule type" value="Genomic_DNA"/>
</dbReference>
<dbReference type="AlphaFoldDB" id="A0A3N2Q0N4"/>
<proteinExistence type="predicted"/>
<evidence type="ECO:0000313" key="2">
    <source>
        <dbReference type="EMBL" id="ROT40321.1"/>
    </source>
</evidence>
<organism evidence="2 3">
    <name type="scientific">Sodiomyces alkalinus (strain CBS 110278 / VKM F-3762 / F11)</name>
    <name type="common">Alkaliphilic filamentous fungus</name>
    <dbReference type="NCBI Taxonomy" id="1314773"/>
    <lineage>
        <taxon>Eukaryota</taxon>
        <taxon>Fungi</taxon>
        <taxon>Dikarya</taxon>
        <taxon>Ascomycota</taxon>
        <taxon>Pezizomycotina</taxon>
        <taxon>Sordariomycetes</taxon>
        <taxon>Hypocreomycetidae</taxon>
        <taxon>Glomerellales</taxon>
        <taxon>Plectosphaerellaceae</taxon>
        <taxon>Sodiomyces</taxon>
    </lineage>
</organism>
<accession>A0A3N2Q0N4</accession>
<feature type="compositionally biased region" description="Polar residues" evidence="1">
    <location>
        <begin position="55"/>
        <end position="70"/>
    </location>
</feature>
<evidence type="ECO:0000256" key="1">
    <source>
        <dbReference type="SAM" id="MobiDB-lite"/>
    </source>
</evidence>
<sequence>MSRKGQANSTFSVDDRNGGVAVGPSVNLHYSRVTYTQPSPNSPKTPGHNKPGPKGSQTVHYQTQTNPSPP</sequence>
<dbReference type="GeneID" id="39582373"/>
<name>A0A3N2Q0N4_SODAK</name>
<evidence type="ECO:0000313" key="3">
    <source>
        <dbReference type="Proteomes" id="UP000272025"/>
    </source>
</evidence>
<feature type="compositionally biased region" description="Polar residues" evidence="1">
    <location>
        <begin position="33"/>
        <end position="44"/>
    </location>
</feature>
<protein>
    <submittedName>
        <fullName evidence="2">Uncharacterized protein</fullName>
    </submittedName>
</protein>
<reference evidence="2 3" key="1">
    <citation type="journal article" date="2018" name="Mol. Ecol.">
        <title>The obligate alkalophilic soda-lake fungus Sodiomyces alkalinus has shifted to a protein diet.</title>
        <authorList>
            <person name="Grum-Grzhimaylo A.A."/>
            <person name="Falkoski D.L."/>
            <person name="van den Heuvel J."/>
            <person name="Valero-Jimenez C.A."/>
            <person name="Min B."/>
            <person name="Choi I.G."/>
            <person name="Lipzen A."/>
            <person name="Daum C.G."/>
            <person name="Aanen D.K."/>
            <person name="Tsang A."/>
            <person name="Henrissat B."/>
            <person name="Bilanenko E.N."/>
            <person name="de Vries R.P."/>
            <person name="van Kan J.A.L."/>
            <person name="Grigoriev I.V."/>
            <person name="Debets A.J.M."/>
        </authorList>
    </citation>
    <scope>NUCLEOTIDE SEQUENCE [LARGE SCALE GENOMIC DNA]</scope>
    <source>
        <strain evidence="2 3">F11</strain>
    </source>
</reference>